<organism evidence="1 2">
    <name type="scientific">Pisolithus microcarpus 441</name>
    <dbReference type="NCBI Taxonomy" id="765257"/>
    <lineage>
        <taxon>Eukaryota</taxon>
        <taxon>Fungi</taxon>
        <taxon>Dikarya</taxon>
        <taxon>Basidiomycota</taxon>
        <taxon>Agaricomycotina</taxon>
        <taxon>Agaricomycetes</taxon>
        <taxon>Agaricomycetidae</taxon>
        <taxon>Boletales</taxon>
        <taxon>Sclerodermatineae</taxon>
        <taxon>Pisolithaceae</taxon>
        <taxon>Pisolithus</taxon>
    </lineage>
</organism>
<keyword evidence="2" id="KW-1185">Reference proteome</keyword>
<dbReference type="EMBL" id="KN833788">
    <property type="protein sequence ID" value="KIK19228.1"/>
    <property type="molecule type" value="Genomic_DNA"/>
</dbReference>
<reference evidence="2" key="2">
    <citation type="submission" date="2015-01" db="EMBL/GenBank/DDBJ databases">
        <title>Evolutionary Origins and Diversification of the Mycorrhizal Mutualists.</title>
        <authorList>
            <consortium name="DOE Joint Genome Institute"/>
            <consortium name="Mycorrhizal Genomics Consortium"/>
            <person name="Kohler A."/>
            <person name="Kuo A."/>
            <person name="Nagy L.G."/>
            <person name="Floudas D."/>
            <person name="Copeland A."/>
            <person name="Barry K.W."/>
            <person name="Cichocki N."/>
            <person name="Veneault-Fourrey C."/>
            <person name="LaButti K."/>
            <person name="Lindquist E.A."/>
            <person name="Lipzen A."/>
            <person name="Lundell T."/>
            <person name="Morin E."/>
            <person name="Murat C."/>
            <person name="Riley R."/>
            <person name="Ohm R."/>
            <person name="Sun H."/>
            <person name="Tunlid A."/>
            <person name="Henrissat B."/>
            <person name="Grigoriev I.V."/>
            <person name="Hibbett D.S."/>
            <person name="Martin F."/>
        </authorList>
    </citation>
    <scope>NUCLEOTIDE SEQUENCE [LARGE SCALE GENOMIC DNA]</scope>
    <source>
        <strain evidence="2">441</strain>
    </source>
</reference>
<dbReference type="HOGENOM" id="CLU_3038037_0_0_1"/>
<proteinExistence type="predicted"/>
<protein>
    <submittedName>
        <fullName evidence="1">Uncharacterized protein</fullName>
    </submittedName>
</protein>
<reference evidence="1 2" key="1">
    <citation type="submission" date="2014-04" db="EMBL/GenBank/DDBJ databases">
        <authorList>
            <consortium name="DOE Joint Genome Institute"/>
            <person name="Kuo A."/>
            <person name="Kohler A."/>
            <person name="Costa M.D."/>
            <person name="Nagy L.G."/>
            <person name="Floudas D."/>
            <person name="Copeland A."/>
            <person name="Barry K.W."/>
            <person name="Cichocki N."/>
            <person name="Veneault-Fourrey C."/>
            <person name="LaButti K."/>
            <person name="Lindquist E.A."/>
            <person name="Lipzen A."/>
            <person name="Lundell T."/>
            <person name="Morin E."/>
            <person name="Murat C."/>
            <person name="Sun H."/>
            <person name="Tunlid A."/>
            <person name="Henrissat B."/>
            <person name="Grigoriev I.V."/>
            <person name="Hibbett D.S."/>
            <person name="Martin F."/>
            <person name="Nordberg H.P."/>
            <person name="Cantor M.N."/>
            <person name="Hua S.X."/>
        </authorList>
    </citation>
    <scope>NUCLEOTIDE SEQUENCE [LARGE SCALE GENOMIC DNA]</scope>
    <source>
        <strain evidence="1 2">441</strain>
    </source>
</reference>
<feature type="non-terminal residue" evidence="1">
    <location>
        <position position="1"/>
    </location>
</feature>
<sequence length="55" mass="5673">TTSETVCVGKAQTAACDTIGLAWCGTRVQGSSSRDISTCAALHRSPGSRSLPMVF</sequence>
<name>A0A0C9ZGW9_9AGAM</name>
<dbReference type="Proteomes" id="UP000054018">
    <property type="component" value="Unassembled WGS sequence"/>
</dbReference>
<evidence type="ECO:0000313" key="1">
    <source>
        <dbReference type="EMBL" id="KIK19228.1"/>
    </source>
</evidence>
<evidence type="ECO:0000313" key="2">
    <source>
        <dbReference type="Proteomes" id="UP000054018"/>
    </source>
</evidence>
<accession>A0A0C9ZGW9</accession>
<dbReference type="AlphaFoldDB" id="A0A0C9ZGW9"/>
<gene>
    <name evidence="1" type="ORF">PISMIDRAFT_683429</name>
</gene>